<dbReference type="AlphaFoldDB" id="A0A6L9LG13"/>
<dbReference type="PANTHER" id="PTHR34613:SF1">
    <property type="entry name" value="SLL6017 PROTEIN"/>
    <property type="match status" value="1"/>
</dbReference>
<gene>
    <name evidence="1" type="ORF">GK108_30915</name>
</gene>
<dbReference type="PANTHER" id="PTHR34613">
    <property type="entry name" value="SLL0800 PROTEIN"/>
    <property type="match status" value="1"/>
</dbReference>
<organism evidence="1 2">
    <name type="scientific">Spirosoma terrae</name>
    <dbReference type="NCBI Taxonomy" id="1968276"/>
    <lineage>
        <taxon>Bacteria</taxon>
        <taxon>Pseudomonadati</taxon>
        <taxon>Bacteroidota</taxon>
        <taxon>Cytophagia</taxon>
        <taxon>Cytophagales</taxon>
        <taxon>Cytophagaceae</taxon>
        <taxon>Spirosoma</taxon>
    </lineage>
</organism>
<dbReference type="RefSeq" id="WP_163955462.1">
    <property type="nucleotide sequence ID" value="NZ_JAAFZH010000035.1"/>
</dbReference>
<evidence type="ECO:0000313" key="1">
    <source>
        <dbReference type="EMBL" id="NDU99330.1"/>
    </source>
</evidence>
<evidence type="ECO:0008006" key="3">
    <source>
        <dbReference type="Google" id="ProtNLM"/>
    </source>
</evidence>
<proteinExistence type="predicted"/>
<protein>
    <recommendedName>
        <fullName evidence="3">Rpn family recombination-promoting nuclease/putative transposase</fullName>
    </recommendedName>
</protein>
<accession>A0A6L9LG13</accession>
<comment type="caution">
    <text evidence="1">The sequence shown here is derived from an EMBL/GenBank/DDBJ whole genome shotgun (WGS) entry which is preliminary data.</text>
</comment>
<dbReference type="Proteomes" id="UP000474175">
    <property type="component" value="Unassembled WGS sequence"/>
</dbReference>
<sequence>MGKQVSQYDKIFKENIEAVIPSLMQNILGITVVESEELPDDIQHTKERKPDVLKKIKDTQGKTFVLHLEFQLVDEPEMVYRMADYHIMLARKYKIPIRQYVLFLGSGMPKMEIRYESELMRYEFPLIAFTDLDYHTFLKSNQPEEVILGVLADFKGDSPETVLHQIIRRVEETTQGDLALKRYFSQLRVLAQLRNLGQILRDLAMDSITKFVSVEKDAAYMMAQEKEQTKFVSYLLNETSHSVEQVAAIAGVSVEFVKSVQQKIPKDK</sequence>
<dbReference type="EMBL" id="JAAFZH010000035">
    <property type="protein sequence ID" value="NDU99330.1"/>
    <property type="molecule type" value="Genomic_DNA"/>
</dbReference>
<reference evidence="1 2" key="1">
    <citation type="submission" date="2020-02" db="EMBL/GenBank/DDBJ databases">
        <title>Draft genome sequence of two Spirosoma agri KCTC 52727 and Spirosoma terrae KCTC 52035.</title>
        <authorList>
            <person name="Rojas J."/>
            <person name="Ambika Manirajan B."/>
            <person name="Suarez C."/>
            <person name="Ratering S."/>
            <person name="Schnell S."/>
        </authorList>
    </citation>
    <scope>NUCLEOTIDE SEQUENCE [LARGE SCALE GENOMIC DNA]</scope>
    <source>
        <strain evidence="1 2">KCTC 52035</strain>
    </source>
</reference>
<evidence type="ECO:0000313" key="2">
    <source>
        <dbReference type="Proteomes" id="UP000474175"/>
    </source>
</evidence>
<name>A0A6L9LG13_9BACT</name>
<keyword evidence="2" id="KW-1185">Reference proteome</keyword>